<dbReference type="Proteomes" id="UP000198822">
    <property type="component" value="Chromosome I"/>
</dbReference>
<dbReference type="GO" id="GO:0005737">
    <property type="term" value="C:cytoplasm"/>
    <property type="evidence" value="ECO:0007669"/>
    <property type="project" value="TreeGrafter"/>
</dbReference>
<dbReference type="InterPro" id="IPR000577">
    <property type="entry name" value="Carb_kinase_FGGY"/>
</dbReference>
<dbReference type="PANTHER" id="PTHR43435">
    <property type="entry name" value="RIBULOKINASE"/>
    <property type="match status" value="1"/>
</dbReference>
<dbReference type="PANTHER" id="PTHR43435:SF4">
    <property type="entry name" value="FGGY CARBOHYDRATE KINASE DOMAIN-CONTAINING PROTEIN"/>
    <property type="match status" value="1"/>
</dbReference>
<keyword evidence="5" id="KW-0054">Arabinose catabolism</keyword>
<keyword evidence="3 9" id="KW-0418">Kinase</keyword>
<dbReference type="GO" id="GO:0019569">
    <property type="term" value="P:L-arabinose catabolic process to D-xylulose 5-phosphate"/>
    <property type="evidence" value="ECO:0007669"/>
    <property type="project" value="InterPro"/>
</dbReference>
<dbReference type="RefSeq" id="WP_092502597.1">
    <property type="nucleotide sequence ID" value="NZ_LT629695.1"/>
</dbReference>
<proteinExistence type="predicted"/>
<name>A0A1G8BBD0_9MICO</name>
<dbReference type="PIRSF" id="PIRSF000538">
    <property type="entry name" value="GlpK"/>
    <property type="match status" value="1"/>
</dbReference>
<keyword evidence="10" id="KW-1185">Reference proteome</keyword>
<evidence type="ECO:0000256" key="3">
    <source>
        <dbReference type="ARBA" id="ARBA00022777"/>
    </source>
</evidence>
<dbReference type="GO" id="GO:0008741">
    <property type="term" value="F:ribulokinase activity"/>
    <property type="evidence" value="ECO:0007669"/>
    <property type="project" value="InterPro"/>
</dbReference>
<feature type="domain" description="Carbohydrate kinase FGGY N-terminal" evidence="7">
    <location>
        <begin position="11"/>
        <end position="259"/>
    </location>
</feature>
<dbReference type="InterPro" id="IPR018484">
    <property type="entry name" value="FGGY_N"/>
</dbReference>
<reference evidence="10" key="1">
    <citation type="submission" date="2016-10" db="EMBL/GenBank/DDBJ databases">
        <authorList>
            <person name="Varghese N."/>
            <person name="Submissions S."/>
        </authorList>
    </citation>
    <scope>NUCLEOTIDE SEQUENCE [LARGE SCALE GENOMIC DNA]</scope>
    <source>
        <strain evidence="10">DSM 22002</strain>
    </source>
</reference>
<dbReference type="Pfam" id="PF00370">
    <property type="entry name" value="FGGY_N"/>
    <property type="match status" value="1"/>
</dbReference>
<dbReference type="AlphaFoldDB" id="A0A1G8BBD0"/>
<keyword evidence="6" id="KW-0119">Carbohydrate metabolism</keyword>
<dbReference type="Gene3D" id="3.30.420.40">
    <property type="match status" value="2"/>
</dbReference>
<evidence type="ECO:0000259" key="7">
    <source>
        <dbReference type="Pfam" id="PF00370"/>
    </source>
</evidence>
<evidence type="ECO:0000256" key="4">
    <source>
        <dbReference type="ARBA" id="ARBA00022840"/>
    </source>
</evidence>
<dbReference type="STRING" id="399736.SAMN04489720_0771"/>
<protein>
    <submittedName>
        <fullName evidence="9">Ribulokinase</fullName>
    </submittedName>
</protein>
<dbReference type="InterPro" id="IPR005929">
    <property type="entry name" value="Ribulokinase"/>
</dbReference>
<dbReference type="CDD" id="cd07781">
    <property type="entry name" value="ASKHA_NBD_FGGY_L-RBK"/>
    <property type="match status" value="1"/>
</dbReference>
<evidence type="ECO:0000313" key="10">
    <source>
        <dbReference type="Proteomes" id="UP000198822"/>
    </source>
</evidence>
<feature type="domain" description="Carbohydrate kinase FGGY C-terminal" evidence="8">
    <location>
        <begin position="270"/>
        <end position="463"/>
    </location>
</feature>
<evidence type="ECO:0000313" key="9">
    <source>
        <dbReference type="EMBL" id="SDH29880.1"/>
    </source>
</evidence>
<dbReference type="GO" id="GO:0005524">
    <property type="term" value="F:ATP binding"/>
    <property type="evidence" value="ECO:0007669"/>
    <property type="project" value="UniProtKB-KW"/>
</dbReference>
<sequence>MSATRPPQGPYVLGIDFGTESCRVSIVDVAGSVVTFAATPYATTHERSGWAEQSPEDWWDALEASTARVLQQSGIPAHAIEGISYDATSMTVVALKDDGRHLAPAIMWMDVRAVEQAKRASTSTSVALRYNGDGAAPASPEWYPFKAAWLKEHQPDVYRDADYLVDAADWLTKRLTGEWTLNINSAAHRMYYNRDEGGWPTDFYEHVGAGDVFDKIPTNVVDLGVPVGGLSQKAARALGLKPGTPVAQGCVDAWAGQIGLGVVEPGTFALITGSSHVLTGQSAEAVSGKGFFGGYTDGVIPGQYTVEGGQVSTGSVLKWFKDNFARDVVQAAERTGLNAYDVLNQQSRHLPPGSEGLVVNEYFQGNRTPYTDGQARGILWGLSLRHGPEHIYHAIQESVCYGTEHNLRAMRDAGIDVQKIVACGGATNSPEWMQMHADVTGVPITLTEVGDAVVLGSAILAATGAGLFDSVPEAARAMVTETETIEPDAQRHEEYRYFVDAYIDTYPRLRERIHDMQDHIA</sequence>
<dbReference type="InterPro" id="IPR043129">
    <property type="entry name" value="ATPase_NBD"/>
</dbReference>
<dbReference type="GO" id="GO:0019150">
    <property type="term" value="F:D-ribulokinase activity"/>
    <property type="evidence" value="ECO:0007669"/>
    <property type="project" value="TreeGrafter"/>
</dbReference>
<evidence type="ECO:0000256" key="6">
    <source>
        <dbReference type="ARBA" id="ARBA00023277"/>
    </source>
</evidence>
<dbReference type="Pfam" id="PF02782">
    <property type="entry name" value="FGGY_C"/>
    <property type="match status" value="1"/>
</dbReference>
<dbReference type="InterPro" id="IPR018485">
    <property type="entry name" value="FGGY_C"/>
</dbReference>
<accession>A0A1G8BBD0</accession>
<keyword evidence="1" id="KW-0808">Transferase</keyword>
<organism evidence="9 10">
    <name type="scientific">Agrococcus jejuensis</name>
    <dbReference type="NCBI Taxonomy" id="399736"/>
    <lineage>
        <taxon>Bacteria</taxon>
        <taxon>Bacillati</taxon>
        <taxon>Actinomycetota</taxon>
        <taxon>Actinomycetes</taxon>
        <taxon>Micrococcales</taxon>
        <taxon>Microbacteriaceae</taxon>
        <taxon>Agrococcus</taxon>
    </lineage>
</organism>
<evidence type="ECO:0000256" key="5">
    <source>
        <dbReference type="ARBA" id="ARBA00022935"/>
    </source>
</evidence>
<evidence type="ECO:0000256" key="1">
    <source>
        <dbReference type="ARBA" id="ARBA00022679"/>
    </source>
</evidence>
<evidence type="ECO:0000259" key="8">
    <source>
        <dbReference type="Pfam" id="PF02782"/>
    </source>
</evidence>
<gene>
    <name evidence="9" type="ORF">SAMN04489720_0771</name>
</gene>
<keyword evidence="4" id="KW-0067">ATP-binding</keyword>
<evidence type="ECO:0000256" key="2">
    <source>
        <dbReference type="ARBA" id="ARBA00022741"/>
    </source>
</evidence>
<keyword evidence="2" id="KW-0547">Nucleotide-binding</keyword>
<dbReference type="OrthoDB" id="9805576at2"/>
<dbReference type="SUPFAM" id="SSF53067">
    <property type="entry name" value="Actin-like ATPase domain"/>
    <property type="match status" value="2"/>
</dbReference>
<dbReference type="EMBL" id="LT629695">
    <property type="protein sequence ID" value="SDH29880.1"/>
    <property type="molecule type" value="Genomic_DNA"/>
</dbReference>